<sequence>MSDLIEPGITEATPVLTPPPPKRRKWGRYVLYTLAVLGVLMIALLVAAVIKANSEPQLIKIDEAASIDEAMTRTYGKYSAEKKGWVYVDESNEPFLVRVIQQARIEAVGASDELFFAASGVSLKGNGRNFYGVFQIRPDTKPGGGLVEISSAFRYESDVPVTPEKVRFEALSERTWGWVLKVQTGTRPVSEQVMVSNVMLAPHGEEIALLARFKASVDAEPGDCAQANADHETWRKAVEAMGGQEQASTEPAAQEAETMDDTEPMRCEHSRWTYRTADVVGPQPGPLTVSVKGTQYGAPLEAKTWKLMFDSKAFVYNIPEELTVE</sequence>
<comment type="caution">
    <text evidence="3">The sequence shown here is derived from an EMBL/GenBank/DDBJ whole genome shotgun (WGS) entry which is preliminary data.</text>
</comment>
<evidence type="ECO:0000313" key="5">
    <source>
        <dbReference type="Proteomes" id="UP001155901"/>
    </source>
</evidence>
<organism evidence="3 5">
    <name type="scientific">Duganella violaceipulchra</name>
    <dbReference type="NCBI Taxonomy" id="2849652"/>
    <lineage>
        <taxon>Bacteria</taxon>
        <taxon>Pseudomonadati</taxon>
        <taxon>Pseudomonadota</taxon>
        <taxon>Betaproteobacteria</taxon>
        <taxon>Burkholderiales</taxon>
        <taxon>Oxalobacteraceae</taxon>
        <taxon>Telluria group</taxon>
        <taxon>Duganella</taxon>
    </lineage>
</organism>
<evidence type="ECO:0000256" key="2">
    <source>
        <dbReference type="SAM" id="Phobius"/>
    </source>
</evidence>
<keyword evidence="2" id="KW-0472">Membrane</keyword>
<feature type="transmembrane region" description="Helical" evidence="2">
    <location>
        <begin position="29"/>
        <end position="50"/>
    </location>
</feature>
<dbReference type="Proteomes" id="UP001155901">
    <property type="component" value="Unassembled WGS sequence"/>
</dbReference>
<dbReference type="RefSeq" id="WP_217946191.1">
    <property type="nucleotide sequence ID" value="NZ_JAHTGR010000029.1"/>
</dbReference>
<proteinExistence type="predicted"/>
<keyword evidence="2" id="KW-1133">Transmembrane helix</keyword>
<evidence type="ECO:0000313" key="3">
    <source>
        <dbReference type="EMBL" id="MBV6325306.1"/>
    </source>
</evidence>
<reference evidence="4" key="2">
    <citation type="submission" date="2022-03" db="EMBL/GenBank/DDBJ databases">
        <title>Genome Encyclopedia of Bacteria and Archaea VI: Functional Genomics of Type Strains.</title>
        <authorList>
            <person name="Whitman W."/>
        </authorList>
    </citation>
    <scope>NUCLEOTIDE SEQUENCE</scope>
    <source>
        <strain evidence="4">HSC-15S17</strain>
    </source>
</reference>
<keyword evidence="2" id="KW-0812">Transmembrane</keyword>
<protein>
    <submittedName>
        <fullName evidence="3">Uncharacterized protein</fullName>
    </submittedName>
</protein>
<accession>A0AA41HEN6</accession>
<dbReference type="AlphaFoldDB" id="A0AA41HEN6"/>
<dbReference type="EMBL" id="JALJZU010000007">
    <property type="protein sequence ID" value="MCP2009815.1"/>
    <property type="molecule type" value="Genomic_DNA"/>
</dbReference>
<gene>
    <name evidence="3" type="ORF">KVP70_30760</name>
    <name evidence="4" type="ORF">L1274_003547</name>
</gene>
<evidence type="ECO:0000256" key="1">
    <source>
        <dbReference type="SAM" id="MobiDB-lite"/>
    </source>
</evidence>
<evidence type="ECO:0000313" key="4">
    <source>
        <dbReference type="EMBL" id="MCP2009815.1"/>
    </source>
</evidence>
<reference evidence="3" key="1">
    <citation type="submission" date="2021-07" db="EMBL/GenBank/DDBJ databases">
        <title>Characterization of violacein-producing bacteria and related species.</title>
        <authorList>
            <person name="Wilson H.S."/>
            <person name="De Leon M.E."/>
        </authorList>
    </citation>
    <scope>NUCLEOTIDE SEQUENCE</scope>
    <source>
        <strain evidence="3">HSC-15S17</strain>
    </source>
</reference>
<feature type="region of interest" description="Disordered" evidence="1">
    <location>
        <begin position="242"/>
        <end position="265"/>
    </location>
</feature>
<dbReference type="EMBL" id="JAHTGR010000029">
    <property type="protein sequence ID" value="MBV6325306.1"/>
    <property type="molecule type" value="Genomic_DNA"/>
</dbReference>
<dbReference type="Proteomes" id="UP001162889">
    <property type="component" value="Unassembled WGS sequence"/>
</dbReference>
<keyword evidence="6" id="KW-1185">Reference proteome</keyword>
<evidence type="ECO:0000313" key="6">
    <source>
        <dbReference type="Proteomes" id="UP001162889"/>
    </source>
</evidence>
<name>A0AA41HEN6_9BURK</name>